<dbReference type="EMBL" id="JBHSLW010000067">
    <property type="protein sequence ID" value="MFC5423263.1"/>
    <property type="molecule type" value="Genomic_DNA"/>
</dbReference>
<dbReference type="InterPro" id="IPR044925">
    <property type="entry name" value="His-Me_finger_sf"/>
</dbReference>
<dbReference type="GO" id="GO:0004519">
    <property type="term" value="F:endonuclease activity"/>
    <property type="evidence" value="ECO:0007669"/>
    <property type="project" value="UniProtKB-KW"/>
</dbReference>
<gene>
    <name evidence="6" type="ORF">ACFPOB_27335</name>
</gene>
<keyword evidence="6" id="KW-0378">Hydrolase</keyword>
<dbReference type="InterPro" id="IPR003615">
    <property type="entry name" value="HNH_nuc"/>
</dbReference>
<dbReference type="RefSeq" id="WP_377801428.1">
    <property type="nucleotide sequence ID" value="NZ_JBHSLW010000067.1"/>
</dbReference>
<keyword evidence="6" id="KW-0540">Nuclease</keyword>
<protein>
    <submittedName>
        <fullName evidence="6">HNH endonuclease</fullName>
    </submittedName>
</protein>
<accession>A0ABW0J0T4</accession>
<dbReference type="Gene3D" id="3.90.75.20">
    <property type="match status" value="1"/>
</dbReference>
<keyword evidence="1" id="KW-0805">Transcription regulation</keyword>
<dbReference type="InterPro" id="IPR036955">
    <property type="entry name" value="AP2/ERF_dom_sf"/>
</dbReference>
<keyword evidence="7" id="KW-1185">Reference proteome</keyword>
<keyword evidence="3" id="KW-0804">Transcription</keyword>
<evidence type="ECO:0000256" key="1">
    <source>
        <dbReference type="ARBA" id="ARBA00023015"/>
    </source>
</evidence>
<dbReference type="SUPFAM" id="SSF54060">
    <property type="entry name" value="His-Me finger endonucleases"/>
    <property type="match status" value="1"/>
</dbReference>
<keyword evidence="6" id="KW-0255">Endonuclease</keyword>
<feature type="domain" description="AP2/ERF" evidence="5">
    <location>
        <begin position="120"/>
        <end position="179"/>
    </location>
</feature>
<dbReference type="PROSITE" id="PS51032">
    <property type="entry name" value="AP2_ERF"/>
    <property type="match status" value="1"/>
</dbReference>
<feature type="compositionally biased region" description="Low complexity" evidence="4">
    <location>
        <begin position="107"/>
        <end position="119"/>
    </location>
</feature>
<dbReference type="SUPFAM" id="SSF54171">
    <property type="entry name" value="DNA-binding domain"/>
    <property type="match status" value="1"/>
</dbReference>
<evidence type="ECO:0000256" key="3">
    <source>
        <dbReference type="ARBA" id="ARBA00023163"/>
    </source>
</evidence>
<organism evidence="6 7">
    <name type="scientific">Bosea eneae</name>
    <dbReference type="NCBI Taxonomy" id="151454"/>
    <lineage>
        <taxon>Bacteria</taxon>
        <taxon>Pseudomonadati</taxon>
        <taxon>Pseudomonadota</taxon>
        <taxon>Alphaproteobacteria</taxon>
        <taxon>Hyphomicrobiales</taxon>
        <taxon>Boseaceae</taxon>
        <taxon>Bosea</taxon>
    </lineage>
</organism>
<feature type="region of interest" description="Disordered" evidence="4">
    <location>
        <begin position="178"/>
        <end position="203"/>
    </location>
</feature>
<sequence>MTVLLDTRVPGGPKQCPDPELLRSLFDYDPSTGELVWKAKNYRSHIAGTPDRSGYIRVILNKQSWPAHRLIWAIHYGVEPPALIDHVNGDTADNRIENLRAASRTQNNANSAVSSRNASGFKGVSRHKATGKWQAYIKVNGKGKHLGVFSDPVEAHAAYCAAAAETFGDFARPAIRALPPLSDSKPGLADAPSNGSAPAGEER</sequence>
<reference evidence="7" key="1">
    <citation type="journal article" date="2019" name="Int. J. Syst. Evol. Microbiol.">
        <title>The Global Catalogue of Microorganisms (GCM) 10K type strain sequencing project: providing services to taxonomists for standard genome sequencing and annotation.</title>
        <authorList>
            <consortium name="The Broad Institute Genomics Platform"/>
            <consortium name="The Broad Institute Genome Sequencing Center for Infectious Disease"/>
            <person name="Wu L."/>
            <person name="Ma J."/>
        </authorList>
    </citation>
    <scope>NUCLEOTIDE SEQUENCE [LARGE SCALE GENOMIC DNA]</scope>
    <source>
        <strain evidence="7">NCAIM B.01391</strain>
    </source>
</reference>
<evidence type="ECO:0000256" key="4">
    <source>
        <dbReference type="SAM" id="MobiDB-lite"/>
    </source>
</evidence>
<feature type="region of interest" description="Disordered" evidence="4">
    <location>
        <begin position="103"/>
        <end position="124"/>
    </location>
</feature>
<proteinExistence type="predicted"/>
<dbReference type="Pfam" id="PF13392">
    <property type="entry name" value="HNH_3"/>
    <property type="match status" value="1"/>
</dbReference>
<dbReference type="InterPro" id="IPR001471">
    <property type="entry name" value="AP2/ERF_dom"/>
</dbReference>
<dbReference type="Proteomes" id="UP001596053">
    <property type="component" value="Unassembled WGS sequence"/>
</dbReference>
<dbReference type="SMART" id="SM00380">
    <property type="entry name" value="AP2"/>
    <property type="match status" value="1"/>
</dbReference>
<evidence type="ECO:0000313" key="6">
    <source>
        <dbReference type="EMBL" id="MFC5423263.1"/>
    </source>
</evidence>
<dbReference type="InterPro" id="IPR016177">
    <property type="entry name" value="DNA-bd_dom_sf"/>
</dbReference>
<keyword evidence="2" id="KW-0238">DNA-binding</keyword>
<evidence type="ECO:0000256" key="2">
    <source>
        <dbReference type="ARBA" id="ARBA00023125"/>
    </source>
</evidence>
<dbReference type="Gene3D" id="3.30.730.10">
    <property type="entry name" value="AP2/ERF domain"/>
    <property type="match status" value="1"/>
</dbReference>
<evidence type="ECO:0000313" key="7">
    <source>
        <dbReference type="Proteomes" id="UP001596053"/>
    </source>
</evidence>
<name>A0ABW0J0T4_9HYPH</name>
<comment type="caution">
    <text evidence="6">The sequence shown here is derived from an EMBL/GenBank/DDBJ whole genome shotgun (WGS) entry which is preliminary data.</text>
</comment>
<evidence type="ECO:0000259" key="5">
    <source>
        <dbReference type="PROSITE" id="PS51032"/>
    </source>
</evidence>